<dbReference type="EMBL" id="JAEPRB010000119">
    <property type="protein sequence ID" value="KAG2221104.1"/>
    <property type="molecule type" value="Genomic_DNA"/>
</dbReference>
<comment type="subcellular location">
    <subcellularLocation>
        <location evidence="1">Cytoplasm</location>
        <location evidence="1">Cytoskeleton</location>
    </subcellularLocation>
</comment>
<organism evidence="10 11">
    <name type="scientific">Circinella minor</name>
    <dbReference type="NCBI Taxonomy" id="1195481"/>
    <lineage>
        <taxon>Eukaryota</taxon>
        <taxon>Fungi</taxon>
        <taxon>Fungi incertae sedis</taxon>
        <taxon>Mucoromycota</taxon>
        <taxon>Mucoromycotina</taxon>
        <taxon>Mucoromycetes</taxon>
        <taxon>Mucorales</taxon>
        <taxon>Lichtheimiaceae</taxon>
        <taxon>Circinella</taxon>
    </lineage>
</organism>
<dbReference type="GO" id="GO:0005737">
    <property type="term" value="C:cytoplasm"/>
    <property type="evidence" value="ECO:0007669"/>
    <property type="project" value="TreeGrafter"/>
</dbReference>
<reference evidence="10 11" key="1">
    <citation type="submission" date="2020-12" db="EMBL/GenBank/DDBJ databases">
        <title>Metabolic potential, ecology and presence of endohyphal bacteria is reflected in genomic diversity of Mucoromycotina.</title>
        <authorList>
            <person name="Muszewska A."/>
            <person name="Okrasinska A."/>
            <person name="Steczkiewicz K."/>
            <person name="Drgas O."/>
            <person name="Orlowska M."/>
            <person name="Perlinska-Lenart U."/>
            <person name="Aleksandrzak-Piekarczyk T."/>
            <person name="Szatraj K."/>
            <person name="Zielenkiewicz U."/>
            <person name="Pilsyk S."/>
            <person name="Malc E."/>
            <person name="Mieczkowski P."/>
            <person name="Kruszewska J.S."/>
            <person name="Biernat P."/>
            <person name="Pawlowska J."/>
        </authorList>
    </citation>
    <scope>NUCLEOTIDE SEQUENCE [LARGE SCALE GENOMIC DNA]</scope>
    <source>
        <strain evidence="10 11">CBS 142.35</strain>
    </source>
</reference>
<feature type="coiled-coil region" evidence="7">
    <location>
        <begin position="209"/>
        <end position="449"/>
    </location>
</feature>
<feature type="domain" description="Calponin-homology (CH)" evidence="9">
    <location>
        <begin position="5"/>
        <end position="119"/>
    </location>
</feature>
<comment type="similarity">
    <text evidence="2">Belongs to the hook family.</text>
</comment>
<dbReference type="Pfam" id="PF05622">
    <property type="entry name" value="HOOK"/>
    <property type="match status" value="1"/>
</dbReference>
<keyword evidence="4" id="KW-0493">Microtubule</keyword>
<keyword evidence="3" id="KW-0963">Cytoplasm</keyword>
<dbReference type="GO" id="GO:0008017">
    <property type="term" value="F:microtubule binding"/>
    <property type="evidence" value="ECO:0007669"/>
    <property type="project" value="InterPro"/>
</dbReference>
<name>A0A8H7S1S2_9FUNG</name>
<evidence type="ECO:0000256" key="3">
    <source>
        <dbReference type="ARBA" id="ARBA00022490"/>
    </source>
</evidence>
<feature type="coiled-coil region" evidence="7">
    <location>
        <begin position="495"/>
        <end position="549"/>
    </location>
</feature>
<dbReference type="Gene3D" id="1.10.418.10">
    <property type="entry name" value="Calponin-like domain"/>
    <property type="match status" value="1"/>
</dbReference>
<keyword evidence="5 7" id="KW-0175">Coiled coil</keyword>
<dbReference type="GO" id="GO:0031122">
    <property type="term" value="P:cytoplasmic microtubule organization"/>
    <property type="evidence" value="ECO:0007669"/>
    <property type="project" value="InterPro"/>
</dbReference>
<dbReference type="OrthoDB" id="49395at2759"/>
<dbReference type="InterPro" id="IPR001715">
    <property type="entry name" value="CH_dom"/>
</dbReference>
<dbReference type="PANTHER" id="PTHR18947">
    <property type="entry name" value="HOOK PROTEINS"/>
    <property type="match status" value="1"/>
</dbReference>
<evidence type="ECO:0000256" key="7">
    <source>
        <dbReference type="SAM" id="Coils"/>
    </source>
</evidence>
<dbReference type="GO" id="GO:0005874">
    <property type="term" value="C:microtubule"/>
    <property type="evidence" value="ECO:0007669"/>
    <property type="project" value="UniProtKB-KW"/>
</dbReference>
<dbReference type="AlphaFoldDB" id="A0A8H7S1S2"/>
<proteinExistence type="inferred from homology"/>
<evidence type="ECO:0000256" key="1">
    <source>
        <dbReference type="ARBA" id="ARBA00004245"/>
    </source>
</evidence>
<evidence type="ECO:0000259" key="9">
    <source>
        <dbReference type="PROSITE" id="PS50021"/>
    </source>
</evidence>
<feature type="compositionally biased region" description="Low complexity" evidence="8">
    <location>
        <begin position="179"/>
        <end position="192"/>
    </location>
</feature>
<keyword evidence="6" id="KW-0206">Cytoskeleton</keyword>
<dbReference type="GO" id="GO:0051959">
    <property type="term" value="F:dynein light intermediate chain binding"/>
    <property type="evidence" value="ECO:0007669"/>
    <property type="project" value="TreeGrafter"/>
</dbReference>
<comment type="caution">
    <text evidence="10">The sequence shown here is derived from an EMBL/GenBank/DDBJ whole genome shotgun (WGS) entry which is preliminary data.</text>
</comment>
<evidence type="ECO:0000256" key="2">
    <source>
        <dbReference type="ARBA" id="ARBA00006946"/>
    </source>
</evidence>
<feature type="region of interest" description="Disordered" evidence="8">
    <location>
        <begin position="156"/>
        <end position="200"/>
    </location>
</feature>
<dbReference type="PROSITE" id="PS50021">
    <property type="entry name" value="CH"/>
    <property type="match status" value="1"/>
</dbReference>
<dbReference type="Pfam" id="PF19047">
    <property type="entry name" value="HOOK_N"/>
    <property type="match status" value="1"/>
</dbReference>
<evidence type="ECO:0000256" key="6">
    <source>
        <dbReference type="ARBA" id="ARBA00023212"/>
    </source>
</evidence>
<gene>
    <name evidence="10" type="ORF">INT45_008625</name>
</gene>
<dbReference type="GO" id="GO:0030705">
    <property type="term" value="P:cytoskeleton-dependent intracellular transport"/>
    <property type="evidence" value="ECO:0007669"/>
    <property type="project" value="InterPro"/>
</dbReference>
<sequence length="818" mass="94538">MMLSKADAEAYVDWINSFENISHQCTHITDLSDGIILFEVLADIDPKWFKLIRSADVGDNWVLKINNLKKLHKLVSRYYEEVLGRQCENLPPVNLGAIAKDADVKETVQLCQLVICIAVQCSKNQVYINKIQNLSQQAQHALMLSIEDVIKTTSGAGGDQDLTASDSNYRAGSTGGGASSSSASGAMGGRSRPTSSYGQEAMLRNPAELGRILEEKQDLEMQHKKIIEEHAQLRYRYDELESEKMDLQLRLRDMDKAVEQANETGRADFVMRTEIEHLKQDLQRSEDRRQELELAYEREIIKVEDLTRRVGNDDYAKRVEQASRLSDQLDEYRHAAEKLQKAENVIEKYKKKLEESADYRRQIKAMEEQNHSLMERNTHIEEEYRKVLAFKTLMDSYKEQVANLETANKTLIRDKNKMEYELQHMSKKVEILEADRARDMDRIQVLEENLQEVQLGGTIDPVMTRQEVGGDPDDMDLDEGGINDSLEESLKESNVTELRLSNRRLQRENKSLKEENASGHQVVVLKHLLEDANRLKGQFEKQYLEVSQERDILQSDMARIRENVPDALMDQSQHTLSYRLHIIDLEKESKSLREANAKLESKIAEGKFAFGDNAEEFKQVSQRTQQLEEQTKMQLQDINKLLLEKDYLQSQSIEQKDLLLEKERLNSEMKASLAAYEAKDDEPIKQQNAQLQAQAIHLQEQMRELKTKYRKAKDFIMQQDKMIKDSKNGIPSGDGNNDEAMAALQTELRLRDEENDKLRKQLHEVRLQTRREQQLIISAWYDVARRTQKQLVNSKVAPYPNSWLGQQRGVLDSQLKRR</sequence>
<dbReference type="PANTHER" id="PTHR18947:SF28">
    <property type="entry name" value="GIRDIN, ISOFORM A"/>
    <property type="match status" value="1"/>
</dbReference>
<dbReference type="CDD" id="cd22211">
    <property type="entry name" value="HkD_SF"/>
    <property type="match status" value="1"/>
</dbReference>
<dbReference type="InterPro" id="IPR008636">
    <property type="entry name" value="Hook_C"/>
</dbReference>
<protein>
    <recommendedName>
        <fullName evidence="9">Calponin-homology (CH) domain-containing protein</fullName>
    </recommendedName>
</protein>
<evidence type="ECO:0000256" key="8">
    <source>
        <dbReference type="SAM" id="MobiDB-lite"/>
    </source>
</evidence>
<dbReference type="SUPFAM" id="SSF116907">
    <property type="entry name" value="Hook domain"/>
    <property type="match status" value="1"/>
</dbReference>
<dbReference type="GO" id="GO:0005815">
    <property type="term" value="C:microtubule organizing center"/>
    <property type="evidence" value="ECO:0007669"/>
    <property type="project" value="TreeGrafter"/>
</dbReference>
<evidence type="ECO:0000256" key="5">
    <source>
        <dbReference type="ARBA" id="ARBA00023054"/>
    </source>
</evidence>
<dbReference type="Proteomes" id="UP000646827">
    <property type="component" value="Unassembled WGS sequence"/>
</dbReference>
<dbReference type="InterPro" id="IPR036872">
    <property type="entry name" value="CH_dom_sf"/>
</dbReference>
<dbReference type="InterPro" id="IPR043936">
    <property type="entry name" value="HOOK_N"/>
</dbReference>
<evidence type="ECO:0000313" key="10">
    <source>
        <dbReference type="EMBL" id="KAG2221104.1"/>
    </source>
</evidence>
<feature type="coiled-coil region" evidence="7">
    <location>
        <begin position="648"/>
        <end position="708"/>
    </location>
</feature>
<evidence type="ECO:0000256" key="4">
    <source>
        <dbReference type="ARBA" id="ARBA00022701"/>
    </source>
</evidence>
<accession>A0A8H7S1S2</accession>
<keyword evidence="11" id="KW-1185">Reference proteome</keyword>
<evidence type="ECO:0000313" key="11">
    <source>
        <dbReference type="Proteomes" id="UP000646827"/>
    </source>
</evidence>